<evidence type="ECO:0000313" key="3">
    <source>
        <dbReference type="EMBL" id="OEL29808.1"/>
    </source>
</evidence>
<protein>
    <recommendedName>
        <fullName evidence="2">F-box protein AT5G49610-like beta-propeller domain-containing protein</fullName>
    </recommendedName>
</protein>
<evidence type="ECO:0000259" key="2">
    <source>
        <dbReference type="Pfam" id="PF23635"/>
    </source>
</evidence>
<dbReference type="InterPro" id="IPR056594">
    <property type="entry name" value="AT5G49610-like_b-prop"/>
</dbReference>
<gene>
    <name evidence="3" type="ORF">BAE44_0009177</name>
</gene>
<evidence type="ECO:0000256" key="1">
    <source>
        <dbReference type="SAM" id="MobiDB-lite"/>
    </source>
</evidence>
<reference evidence="3 4" key="1">
    <citation type="submission" date="2016-09" db="EMBL/GenBank/DDBJ databases">
        <title>The draft genome of Dichanthelium oligosanthes: A C3 panicoid grass species.</title>
        <authorList>
            <person name="Studer A.J."/>
            <person name="Schnable J.C."/>
            <person name="Brutnell T.P."/>
        </authorList>
    </citation>
    <scope>NUCLEOTIDE SEQUENCE [LARGE SCALE GENOMIC DNA]</scope>
    <source>
        <strain evidence="4">cv. Kellogg 1175</strain>
        <tissue evidence="3">Leaf</tissue>
    </source>
</reference>
<dbReference type="AlphaFoldDB" id="A0A1E5VXH0"/>
<accession>A0A1E5VXH0</accession>
<dbReference type="PANTHER" id="PTHR33207">
    <property type="entry name" value="F-BOX DOMAIN CONTAINING PROTEIN-RELATED"/>
    <property type="match status" value="1"/>
</dbReference>
<dbReference type="Pfam" id="PF23635">
    <property type="entry name" value="Beta-prop_AT5G49610-like"/>
    <property type="match status" value="1"/>
</dbReference>
<comment type="caution">
    <text evidence="3">The sequence shown here is derived from an EMBL/GenBank/DDBJ whole genome shotgun (WGS) entry which is preliminary data.</text>
</comment>
<sequence length="292" mass="32173">MKPSPSKAMKHSPSFAEDKTSATEVLTNDDLLGEIIPRLHCPACVICAALTSTRGLHNASNQTTIRSFCSRQSPQLLGIYVSSDGFWRPEFVPMPDASRPELATALHHGNFGFDGLDTFSLHVWDSRNDRVLYGFGESFGLGHVPAVRFPAAVPRRKHVTGSEEILTMTLLMRGKIYMLTKAGYILALDLATSRLSTIDLPEGVEFEYDCNLGLCRGDDSVLYLFHVTEDKLTVWLHRISDHDGAGSSAGGEWVLMDTIPLLETCGHLVDQGWEPADRADDWEATVGGRRRG</sequence>
<feature type="region of interest" description="Disordered" evidence="1">
    <location>
        <begin position="1"/>
        <end position="20"/>
    </location>
</feature>
<organism evidence="3 4">
    <name type="scientific">Dichanthelium oligosanthes</name>
    <dbReference type="NCBI Taxonomy" id="888268"/>
    <lineage>
        <taxon>Eukaryota</taxon>
        <taxon>Viridiplantae</taxon>
        <taxon>Streptophyta</taxon>
        <taxon>Embryophyta</taxon>
        <taxon>Tracheophyta</taxon>
        <taxon>Spermatophyta</taxon>
        <taxon>Magnoliopsida</taxon>
        <taxon>Liliopsida</taxon>
        <taxon>Poales</taxon>
        <taxon>Poaceae</taxon>
        <taxon>PACMAD clade</taxon>
        <taxon>Panicoideae</taxon>
        <taxon>Panicodae</taxon>
        <taxon>Paniceae</taxon>
        <taxon>Dichantheliinae</taxon>
        <taxon>Dichanthelium</taxon>
    </lineage>
</organism>
<dbReference type="OrthoDB" id="658724at2759"/>
<evidence type="ECO:0000313" key="4">
    <source>
        <dbReference type="Proteomes" id="UP000095767"/>
    </source>
</evidence>
<proteinExistence type="predicted"/>
<keyword evidence="4" id="KW-1185">Reference proteome</keyword>
<dbReference type="EMBL" id="LWDX02026889">
    <property type="protein sequence ID" value="OEL29808.1"/>
    <property type="molecule type" value="Genomic_DNA"/>
</dbReference>
<feature type="domain" description="F-box protein AT5G49610-like beta-propeller" evidence="2">
    <location>
        <begin position="169"/>
        <end position="280"/>
    </location>
</feature>
<dbReference type="Proteomes" id="UP000095767">
    <property type="component" value="Unassembled WGS sequence"/>
</dbReference>
<name>A0A1E5VXH0_9POAL</name>